<dbReference type="Proteomes" id="UP001589793">
    <property type="component" value="Unassembled WGS sequence"/>
</dbReference>
<evidence type="ECO:0000313" key="5">
    <source>
        <dbReference type="EMBL" id="MFC0673666.1"/>
    </source>
</evidence>
<evidence type="ECO:0000256" key="1">
    <source>
        <dbReference type="ARBA" id="ARBA00022630"/>
    </source>
</evidence>
<name>A0ABV6RA39_9MICO</name>
<keyword evidence="2" id="KW-0560">Oxidoreductase</keyword>
<evidence type="ECO:0000256" key="2">
    <source>
        <dbReference type="ARBA" id="ARBA00023002"/>
    </source>
</evidence>
<dbReference type="Pfam" id="PF07992">
    <property type="entry name" value="Pyr_redox_2"/>
    <property type="match status" value="1"/>
</dbReference>
<keyword evidence="1" id="KW-0285">Flavoprotein</keyword>
<dbReference type="InterPro" id="IPR023753">
    <property type="entry name" value="FAD/NAD-binding_dom"/>
</dbReference>
<dbReference type="EMBL" id="JBHLSV010000006">
    <property type="protein sequence ID" value="MFC0673666.1"/>
    <property type="molecule type" value="Genomic_DNA"/>
</dbReference>
<accession>A0ABV6RA39</accession>
<dbReference type="RefSeq" id="WP_376979419.1">
    <property type="nucleotide sequence ID" value="NZ_JBHLSV010000006.1"/>
</dbReference>
<dbReference type="Gene3D" id="3.50.50.60">
    <property type="entry name" value="FAD/NAD(P)-binding domain"/>
    <property type="match status" value="2"/>
</dbReference>
<reference evidence="5 6" key="1">
    <citation type="submission" date="2024-09" db="EMBL/GenBank/DDBJ databases">
        <authorList>
            <person name="Sun Q."/>
            <person name="Mori K."/>
        </authorList>
    </citation>
    <scope>NUCLEOTIDE SEQUENCE [LARGE SCALE GENOMIC DNA]</scope>
    <source>
        <strain evidence="5 6">CICC 10874</strain>
    </source>
</reference>
<dbReference type="PANTHER" id="PTHR48105">
    <property type="entry name" value="THIOREDOXIN REDUCTASE 1-RELATED-RELATED"/>
    <property type="match status" value="1"/>
</dbReference>
<protein>
    <submittedName>
        <fullName evidence="5">NAD(P)/FAD-dependent oxidoreductase</fullName>
    </submittedName>
</protein>
<feature type="domain" description="FAD/NAD(P)-binding" evidence="4">
    <location>
        <begin position="24"/>
        <end position="310"/>
    </location>
</feature>
<sequence length="332" mass="34177">MPIPEKSTESTMSDNESPAELLHDALVIGGGAAGLAGALMLARSRRSVLVLDGGSPRNTPSAGVHALLGLDGVAPAELLARGREDVARYGGQVRQDPVAQAQREEDGTFTVRTASGAVHRARRLLLATGLVDELPPVDGLAERFGRDVVHCPYCHGYEVRDQAILVLATSPMAVHSALLFRQLSEDVTVLEDGVELPAEGRALLAARGVRLRSGHAVRLRTAADAITGLELEDGEVVPATAIAVQTRLAARPELAQQILPGLGLSLTEHPSGMGVQLEADPMTGATAVPGVWAAGNLTSPMAQVAPASAAGGMAGAQINADLALAEARAALG</sequence>
<evidence type="ECO:0000313" key="6">
    <source>
        <dbReference type="Proteomes" id="UP001589793"/>
    </source>
</evidence>
<evidence type="ECO:0000259" key="4">
    <source>
        <dbReference type="Pfam" id="PF07992"/>
    </source>
</evidence>
<gene>
    <name evidence="5" type="ORF">ACFFF6_06840</name>
</gene>
<evidence type="ECO:0000256" key="3">
    <source>
        <dbReference type="ARBA" id="ARBA00048132"/>
    </source>
</evidence>
<comment type="catalytic activity">
    <reaction evidence="3">
        <text>[thioredoxin]-dithiol + NADP(+) = [thioredoxin]-disulfide + NADPH + H(+)</text>
        <dbReference type="Rhea" id="RHEA:20345"/>
        <dbReference type="Rhea" id="RHEA-COMP:10698"/>
        <dbReference type="Rhea" id="RHEA-COMP:10700"/>
        <dbReference type="ChEBI" id="CHEBI:15378"/>
        <dbReference type="ChEBI" id="CHEBI:29950"/>
        <dbReference type="ChEBI" id="CHEBI:50058"/>
        <dbReference type="ChEBI" id="CHEBI:57783"/>
        <dbReference type="ChEBI" id="CHEBI:58349"/>
        <dbReference type="EC" id="1.8.1.9"/>
    </reaction>
</comment>
<dbReference type="InterPro" id="IPR036188">
    <property type="entry name" value="FAD/NAD-bd_sf"/>
</dbReference>
<proteinExistence type="predicted"/>
<keyword evidence="6" id="KW-1185">Reference proteome</keyword>
<dbReference type="PRINTS" id="PR00469">
    <property type="entry name" value="PNDRDTASEII"/>
</dbReference>
<organism evidence="5 6">
    <name type="scientific">Brachybacterium hainanense</name>
    <dbReference type="NCBI Taxonomy" id="1541174"/>
    <lineage>
        <taxon>Bacteria</taxon>
        <taxon>Bacillati</taxon>
        <taxon>Actinomycetota</taxon>
        <taxon>Actinomycetes</taxon>
        <taxon>Micrococcales</taxon>
        <taxon>Dermabacteraceae</taxon>
        <taxon>Brachybacterium</taxon>
    </lineage>
</organism>
<comment type="caution">
    <text evidence="5">The sequence shown here is derived from an EMBL/GenBank/DDBJ whole genome shotgun (WGS) entry which is preliminary data.</text>
</comment>
<dbReference type="SUPFAM" id="SSF51905">
    <property type="entry name" value="FAD/NAD(P)-binding domain"/>
    <property type="match status" value="1"/>
</dbReference>
<dbReference type="PRINTS" id="PR00368">
    <property type="entry name" value="FADPNR"/>
</dbReference>
<dbReference type="InterPro" id="IPR050097">
    <property type="entry name" value="Ferredoxin-NADP_redctase_2"/>
</dbReference>